<keyword evidence="2" id="KW-0732">Signal</keyword>
<feature type="compositionally biased region" description="Basic and acidic residues" evidence="1">
    <location>
        <begin position="325"/>
        <end position="342"/>
    </location>
</feature>
<name>A0A182VC58_ANOME</name>
<evidence type="ECO:0000313" key="3">
    <source>
        <dbReference type="EnsemblMetazoa" id="AMEM012456-PA"/>
    </source>
</evidence>
<feature type="region of interest" description="Disordered" evidence="1">
    <location>
        <begin position="513"/>
        <end position="545"/>
    </location>
</feature>
<sequence>MHVLFQFLLQVAPPSLQLLPQQYIDTVPLPSVRPVKVHQLGPDHRHTHGQPDREHVERELHVHHGQHLKVGLHHAARDAPVPQRPAVPGLLDPVVDQPAAHHAQQHLVELLAERGPVRHHVRQVVHARTLRHHVQLARRQVDRVVERERRLARHGRNVAEPGDPRQHRLPRRQVLHAAAQRIHQPAVVDREHVVEEAAVLDRDRHATLVQLLQRANVRVVQRVHEHGRQPGRVERDEDEADEQQAGEEQPLDAGPGEAQVRCAHQQYEAVHVQLDGLAHRAGRTEAARQIEQHGEPVPPRPEPSDRRFDAPDAPAQQRPHARAGQAERPEQRPDVGGENVQREQRLRDAARLPHQAADRVRVQAGGELDVARKVILDEEAGEHDVDLAPHEPPERTGKAAVREPIAEQVPIRRHRARQKTSRAITSGPLYVIWSAFDALARSSGLLYTERNTSIRSGYPPKSVSGTVGSGLPSSSCTSAPYSAAPAGRRNGSYPYSCPRARTYTRYAPRVVQSVPSSRRRCACSGDERDGSSTSRYVPAGSNRHA</sequence>
<feature type="chain" id="PRO_5008139464" evidence="2">
    <location>
        <begin position="18"/>
        <end position="545"/>
    </location>
</feature>
<organism evidence="3 4">
    <name type="scientific">Anopheles merus</name>
    <name type="common">Mosquito</name>
    <dbReference type="NCBI Taxonomy" id="30066"/>
    <lineage>
        <taxon>Eukaryota</taxon>
        <taxon>Metazoa</taxon>
        <taxon>Ecdysozoa</taxon>
        <taxon>Arthropoda</taxon>
        <taxon>Hexapoda</taxon>
        <taxon>Insecta</taxon>
        <taxon>Pterygota</taxon>
        <taxon>Neoptera</taxon>
        <taxon>Endopterygota</taxon>
        <taxon>Diptera</taxon>
        <taxon>Nematocera</taxon>
        <taxon>Culicoidea</taxon>
        <taxon>Culicidae</taxon>
        <taxon>Anophelinae</taxon>
        <taxon>Anopheles</taxon>
    </lineage>
</organism>
<keyword evidence="4" id="KW-1185">Reference proteome</keyword>
<dbReference type="EnsemblMetazoa" id="AMEM012456-RA">
    <property type="protein sequence ID" value="AMEM012456-PA"/>
    <property type="gene ID" value="AMEM012456"/>
</dbReference>
<feature type="region of interest" description="Disordered" evidence="1">
    <location>
        <begin position="452"/>
        <end position="495"/>
    </location>
</feature>
<feature type="signal peptide" evidence="2">
    <location>
        <begin position="1"/>
        <end position="17"/>
    </location>
</feature>
<proteinExistence type="predicted"/>
<dbReference type="VEuPathDB" id="VectorBase:AMEM012456"/>
<dbReference type="AlphaFoldDB" id="A0A182VC58"/>
<feature type="region of interest" description="Disordered" evidence="1">
    <location>
        <begin position="281"/>
        <end position="342"/>
    </location>
</feature>
<evidence type="ECO:0000256" key="2">
    <source>
        <dbReference type="SAM" id="SignalP"/>
    </source>
</evidence>
<accession>A0A182VC58</accession>
<protein>
    <submittedName>
        <fullName evidence="3">Uncharacterized protein</fullName>
    </submittedName>
</protein>
<feature type="compositionally biased region" description="Basic and acidic residues" evidence="1">
    <location>
        <begin position="223"/>
        <end position="235"/>
    </location>
</feature>
<reference evidence="3" key="1">
    <citation type="submission" date="2020-05" db="UniProtKB">
        <authorList>
            <consortium name="EnsemblMetazoa"/>
        </authorList>
    </citation>
    <scope>IDENTIFICATION</scope>
    <source>
        <strain evidence="3">MAF</strain>
    </source>
</reference>
<feature type="compositionally biased region" description="Polar residues" evidence="1">
    <location>
        <begin position="463"/>
        <end position="480"/>
    </location>
</feature>
<evidence type="ECO:0000313" key="4">
    <source>
        <dbReference type="Proteomes" id="UP000075903"/>
    </source>
</evidence>
<feature type="compositionally biased region" description="Basic and acidic residues" evidence="1">
    <location>
        <begin position="282"/>
        <end position="294"/>
    </location>
</feature>
<dbReference type="Proteomes" id="UP000075903">
    <property type="component" value="Unassembled WGS sequence"/>
</dbReference>
<evidence type="ECO:0000256" key="1">
    <source>
        <dbReference type="SAM" id="MobiDB-lite"/>
    </source>
</evidence>
<feature type="region of interest" description="Disordered" evidence="1">
    <location>
        <begin position="223"/>
        <end position="255"/>
    </location>
</feature>
<feature type="compositionally biased region" description="Acidic residues" evidence="1">
    <location>
        <begin position="236"/>
        <end position="245"/>
    </location>
</feature>